<feature type="compositionally biased region" description="Basic and acidic residues" evidence="1">
    <location>
        <begin position="16"/>
        <end position="27"/>
    </location>
</feature>
<evidence type="ECO:0000313" key="3">
    <source>
        <dbReference type="Proteomes" id="UP001161247"/>
    </source>
</evidence>
<dbReference type="EMBL" id="OX459120">
    <property type="protein sequence ID" value="CAI9100346.1"/>
    <property type="molecule type" value="Genomic_DNA"/>
</dbReference>
<sequence>MAPSANAPQHLIVKPPNDDQLGKRDPNHTLISSTIDRIRAMEALKNDRRFMNIMAEMQNEVIFEQLNANVFRKRSEMEEAFPDGDGEILFTVKFMEAFGRKALPNDIDVSDYGITY</sequence>
<gene>
    <name evidence="2" type="ORF">OLC1_LOCUS10201</name>
</gene>
<proteinExistence type="predicted"/>
<evidence type="ECO:0000313" key="2">
    <source>
        <dbReference type="EMBL" id="CAI9100346.1"/>
    </source>
</evidence>
<dbReference type="Proteomes" id="UP001161247">
    <property type="component" value="Chromosome 3"/>
</dbReference>
<organism evidence="2 3">
    <name type="scientific">Oldenlandia corymbosa var. corymbosa</name>
    <dbReference type="NCBI Taxonomy" id="529605"/>
    <lineage>
        <taxon>Eukaryota</taxon>
        <taxon>Viridiplantae</taxon>
        <taxon>Streptophyta</taxon>
        <taxon>Embryophyta</taxon>
        <taxon>Tracheophyta</taxon>
        <taxon>Spermatophyta</taxon>
        <taxon>Magnoliopsida</taxon>
        <taxon>eudicotyledons</taxon>
        <taxon>Gunneridae</taxon>
        <taxon>Pentapetalae</taxon>
        <taxon>asterids</taxon>
        <taxon>lamiids</taxon>
        <taxon>Gentianales</taxon>
        <taxon>Rubiaceae</taxon>
        <taxon>Rubioideae</taxon>
        <taxon>Spermacoceae</taxon>
        <taxon>Hedyotis-Oldenlandia complex</taxon>
        <taxon>Oldenlandia</taxon>
    </lineage>
</organism>
<protein>
    <submittedName>
        <fullName evidence="2">OLC1v1037323C1</fullName>
    </submittedName>
</protein>
<name>A0AAV1CXB7_OLDCO</name>
<dbReference type="AlphaFoldDB" id="A0AAV1CXB7"/>
<accession>A0AAV1CXB7</accession>
<evidence type="ECO:0000256" key="1">
    <source>
        <dbReference type="SAM" id="MobiDB-lite"/>
    </source>
</evidence>
<reference evidence="2" key="1">
    <citation type="submission" date="2023-03" db="EMBL/GenBank/DDBJ databases">
        <authorList>
            <person name="Julca I."/>
        </authorList>
    </citation>
    <scope>NUCLEOTIDE SEQUENCE</scope>
</reference>
<keyword evidence="3" id="KW-1185">Reference proteome</keyword>
<feature type="region of interest" description="Disordered" evidence="1">
    <location>
        <begin position="1"/>
        <end position="28"/>
    </location>
</feature>